<accession>A0A2I1G3P0</accession>
<dbReference type="VEuPathDB" id="FungiDB:FUN_025523"/>
<evidence type="ECO:0000313" key="3">
    <source>
        <dbReference type="Proteomes" id="UP000234323"/>
    </source>
</evidence>
<dbReference type="VEuPathDB" id="FungiDB:RhiirFUN_024923"/>
<gene>
    <name evidence="2" type="ORF">RhiirA4_395676</name>
</gene>
<comment type="caution">
    <text evidence="2">The sequence shown here is derived from an EMBL/GenBank/DDBJ whole genome shotgun (WGS) entry which is preliminary data.</text>
</comment>
<organism evidence="2 3">
    <name type="scientific">Rhizophagus irregularis</name>
    <dbReference type="NCBI Taxonomy" id="588596"/>
    <lineage>
        <taxon>Eukaryota</taxon>
        <taxon>Fungi</taxon>
        <taxon>Fungi incertae sedis</taxon>
        <taxon>Mucoromycota</taxon>
        <taxon>Glomeromycotina</taxon>
        <taxon>Glomeromycetes</taxon>
        <taxon>Glomerales</taxon>
        <taxon>Glomeraceae</taxon>
        <taxon>Rhizophagus</taxon>
    </lineage>
</organism>
<keyword evidence="1" id="KW-1133">Transmembrane helix</keyword>
<feature type="transmembrane region" description="Helical" evidence="1">
    <location>
        <begin position="312"/>
        <end position="333"/>
    </location>
</feature>
<dbReference type="VEuPathDB" id="FungiDB:RhiirA1_408228"/>
<dbReference type="AlphaFoldDB" id="A0A2I1G3P0"/>
<proteinExistence type="predicted"/>
<sequence length="377" mass="43872">MSVSCHCYNCNANYPTSSFYLSSNNNDKQNLILQICKGIFEAIQNENTIAEISCSMSHRQIRNTNEVEECINEEFSQLIRNNVLRKEISSYSIFNTWRIRFKWNEFNNDSLIKNLLKISKEWYDPFTNYLQKINNQKSNKWFYEQNGENAILNNLKNLLPGFKYLVEYSWNSYHYNNYCYGDFVFASDSGIFIVVTVNARDGRRFQALKYKNKASENFEGKYVAILVATYNHDEDDSEKATLEFIDDNDEIIMQNLKGIYNNSFLQRCYNNRIETNSLQRYDNNRIETNSLQRYDNNRIGTLVREEQIEDQVAKVAVGIAAAAAVAGVGYLAYKAASNKTVRKEASELATEVIARVGFGLAYSFIKELEEEKKRERK</sequence>
<reference evidence="2 3" key="1">
    <citation type="submission" date="2015-10" db="EMBL/GenBank/DDBJ databases">
        <title>Genome analyses suggest a sexual origin of heterokaryosis in a supposedly ancient asexual fungus.</title>
        <authorList>
            <person name="Ropars J."/>
            <person name="Sedzielewska K."/>
            <person name="Noel J."/>
            <person name="Charron P."/>
            <person name="Farinelli L."/>
            <person name="Marton T."/>
            <person name="Kruger M."/>
            <person name="Pelin A."/>
            <person name="Brachmann A."/>
            <person name="Corradi N."/>
        </authorList>
    </citation>
    <scope>NUCLEOTIDE SEQUENCE [LARGE SCALE GENOMIC DNA]</scope>
    <source>
        <strain evidence="2 3">A4</strain>
    </source>
</reference>
<dbReference type="EMBL" id="LLXI01000139">
    <property type="protein sequence ID" value="PKY41234.1"/>
    <property type="molecule type" value="Genomic_DNA"/>
</dbReference>
<dbReference type="Proteomes" id="UP000234323">
    <property type="component" value="Unassembled WGS sequence"/>
</dbReference>
<protein>
    <submittedName>
        <fullName evidence="2">Uncharacterized protein</fullName>
    </submittedName>
</protein>
<keyword evidence="3" id="KW-1185">Reference proteome</keyword>
<keyword evidence="1" id="KW-0812">Transmembrane</keyword>
<name>A0A2I1G3P0_9GLOM</name>
<evidence type="ECO:0000256" key="1">
    <source>
        <dbReference type="SAM" id="Phobius"/>
    </source>
</evidence>
<keyword evidence="1" id="KW-0472">Membrane</keyword>
<dbReference type="OrthoDB" id="2389627at2759"/>
<evidence type="ECO:0000313" key="2">
    <source>
        <dbReference type="EMBL" id="PKY41234.1"/>
    </source>
</evidence>